<feature type="domain" description="MmgE/PrpD C-terminal" evidence="3">
    <location>
        <begin position="259"/>
        <end position="402"/>
    </location>
</feature>
<gene>
    <name evidence="4" type="ORF">SAMN05443432_105154</name>
</gene>
<feature type="domain" description="MmgE/PrpD N-terminal" evidence="2">
    <location>
        <begin position="7"/>
        <end position="223"/>
    </location>
</feature>
<keyword evidence="5" id="KW-1185">Reference proteome</keyword>
<dbReference type="GO" id="GO:0016829">
    <property type="term" value="F:lyase activity"/>
    <property type="evidence" value="ECO:0007669"/>
    <property type="project" value="InterPro"/>
</dbReference>
<dbReference type="Pfam" id="PF03972">
    <property type="entry name" value="MmgE_PrpD_N"/>
    <property type="match status" value="1"/>
</dbReference>
<dbReference type="InterPro" id="IPR045336">
    <property type="entry name" value="MmgE_PrpD_N"/>
</dbReference>
<evidence type="ECO:0000313" key="4">
    <source>
        <dbReference type="EMBL" id="SHM19889.1"/>
    </source>
</evidence>
<dbReference type="PANTHER" id="PTHR16943:SF8">
    <property type="entry name" value="2-METHYLCITRATE DEHYDRATASE"/>
    <property type="match status" value="1"/>
</dbReference>
<reference evidence="4 5" key="1">
    <citation type="submission" date="2016-11" db="EMBL/GenBank/DDBJ databases">
        <authorList>
            <person name="Varghese N."/>
            <person name="Submissions S."/>
        </authorList>
    </citation>
    <scope>NUCLEOTIDE SEQUENCE [LARGE SCALE GENOMIC DNA]</scope>
    <source>
        <strain evidence="4 5">DSM 28249</strain>
    </source>
</reference>
<accession>A0A1M7GVM4</accession>
<dbReference type="Pfam" id="PF19305">
    <property type="entry name" value="MmgE_PrpD_C"/>
    <property type="match status" value="1"/>
</dbReference>
<dbReference type="Proteomes" id="UP000322545">
    <property type="component" value="Unassembled WGS sequence"/>
</dbReference>
<evidence type="ECO:0000256" key="1">
    <source>
        <dbReference type="ARBA" id="ARBA00006174"/>
    </source>
</evidence>
<name>A0A1M7GVM4_9RHOB</name>
<dbReference type="InterPro" id="IPR042188">
    <property type="entry name" value="MmgE/PrpD_sf_2"/>
</dbReference>
<organism evidence="4 5">
    <name type="scientific">Roseovarius litoreus</name>
    <dbReference type="NCBI Taxonomy" id="1155722"/>
    <lineage>
        <taxon>Bacteria</taxon>
        <taxon>Pseudomonadati</taxon>
        <taxon>Pseudomonadota</taxon>
        <taxon>Alphaproteobacteria</taxon>
        <taxon>Rhodobacterales</taxon>
        <taxon>Roseobacteraceae</taxon>
        <taxon>Roseovarius</taxon>
    </lineage>
</organism>
<comment type="similarity">
    <text evidence="1">Belongs to the PrpD family.</text>
</comment>
<sequence length="427" mass="44775">MSLTDRLAQFALTDPRHLPESAKRIMALSLIDWMGCAIAGRDEAVSHVVRRLAQDEGGTPQAHLVGGGQAPARMAALVNGTISHALDYDDTHFAHIGHPSVAVVPSALAIAERCDADGAALQDAALIGAELSVRVGLWLGRGHYETGFHQTATAGAFGAAAAAGRLLGFDADQMAATLGLVATRASGLKAQFGTMGKPFNAGIAASNGVEAALLVANGLVPNPAALKDFGASHAGSNMSDALEDIGNKWTFEDVSHKFHACCHGLHAALEAFAEVAPERQDIAAITVHTHPRWLSVCNQPDPQTGLGCKFSFRAVLAMAMAGHDTSRLETFSDGFAQAPELVALRDRVKVVGDESVSETGTHLVLRMNDGSEKRVAHDLLAPMTVETRRAKIMAKGTALMGSARAERVARLVEGRDAPSSLARELAD</sequence>
<evidence type="ECO:0000313" key="5">
    <source>
        <dbReference type="Proteomes" id="UP000322545"/>
    </source>
</evidence>
<protein>
    <submittedName>
        <fullName evidence="4">2-methylcitrate dehydratase PrpD</fullName>
    </submittedName>
</protein>
<dbReference type="Gene3D" id="3.30.1330.120">
    <property type="entry name" value="2-methylcitrate dehydratase PrpD"/>
    <property type="match status" value="1"/>
</dbReference>
<dbReference type="Gene3D" id="1.10.4100.10">
    <property type="entry name" value="2-methylcitrate dehydratase PrpD"/>
    <property type="match status" value="1"/>
</dbReference>
<dbReference type="InterPro" id="IPR042183">
    <property type="entry name" value="MmgE/PrpD_sf_1"/>
</dbReference>
<dbReference type="SUPFAM" id="SSF103378">
    <property type="entry name" value="2-methylcitrate dehydratase PrpD"/>
    <property type="match status" value="1"/>
</dbReference>
<dbReference type="InterPro" id="IPR045337">
    <property type="entry name" value="MmgE_PrpD_C"/>
</dbReference>
<dbReference type="PANTHER" id="PTHR16943">
    <property type="entry name" value="2-METHYLCITRATE DEHYDRATASE-RELATED"/>
    <property type="match status" value="1"/>
</dbReference>
<dbReference type="InterPro" id="IPR036148">
    <property type="entry name" value="MmgE/PrpD_sf"/>
</dbReference>
<dbReference type="InterPro" id="IPR005656">
    <property type="entry name" value="MmgE_PrpD"/>
</dbReference>
<evidence type="ECO:0000259" key="2">
    <source>
        <dbReference type="Pfam" id="PF03972"/>
    </source>
</evidence>
<dbReference type="AlphaFoldDB" id="A0A1M7GVM4"/>
<dbReference type="RefSeq" id="WP_149779718.1">
    <property type="nucleotide sequence ID" value="NZ_FRCB01000005.1"/>
</dbReference>
<dbReference type="EMBL" id="FRCB01000005">
    <property type="protein sequence ID" value="SHM19889.1"/>
    <property type="molecule type" value="Genomic_DNA"/>
</dbReference>
<evidence type="ECO:0000259" key="3">
    <source>
        <dbReference type="Pfam" id="PF19305"/>
    </source>
</evidence>
<proteinExistence type="inferred from homology"/>